<dbReference type="EMBL" id="JACEEZ010025640">
    <property type="protein sequence ID" value="KAG0698919.1"/>
    <property type="molecule type" value="Genomic_DNA"/>
</dbReference>
<gene>
    <name evidence="1" type="ORF">GWK47_025925</name>
</gene>
<accession>A0A8J8WFC8</accession>
<sequence>MALRLVVGRRWCQGNFPQFSWGAAHILLWLIHGARPKEKKVTMTMLCARYPFQYFQGSRGRYGGKKWTIHHHPKVKSLVVGDSQVRHLDQQVLDREGLRMNRSPDVSVE</sequence>
<reference evidence="1" key="1">
    <citation type="submission" date="2020-07" db="EMBL/GenBank/DDBJ databases">
        <title>The High-quality genome of the commercially important snow crab, Chionoecetes opilio.</title>
        <authorList>
            <person name="Jeong J.-H."/>
            <person name="Ryu S."/>
        </authorList>
    </citation>
    <scope>NUCLEOTIDE SEQUENCE</scope>
    <source>
        <strain evidence="1">MADBK_172401_WGS</strain>
        <tissue evidence="1">Digestive gland</tissue>
    </source>
</reference>
<proteinExistence type="predicted"/>
<keyword evidence="2" id="KW-1185">Reference proteome</keyword>
<evidence type="ECO:0000313" key="1">
    <source>
        <dbReference type="EMBL" id="KAG0698919.1"/>
    </source>
</evidence>
<dbReference type="Proteomes" id="UP000770661">
    <property type="component" value="Unassembled WGS sequence"/>
</dbReference>
<comment type="caution">
    <text evidence="1">The sequence shown here is derived from an EMBL/GenBank/DDBJ whole genome shotgun (WGS) entry which is preliminary data.</text>
</comment>
<organism evidence="1 2">
    <name type="scientific">Chionoecetes opilio</name>
    <name type="common">Atlantic snow crab</name>
    <name type="synonym">Cancer opilio</name>
    <dbReference type="NCBI Taxonomy" id="41210"/>
    <lineage>
        <taxon>Eukaryota</taxon>
        <taxon>Metazoa</taxon>
        <taxon>Ecdysozoa</taxon>
        <taxon>Arthropoda</taxon>
        <taxon>Crustacea</taxon>
        <taxon>Multicrustacea</taxon>
        <taxon>Malacostraca</taxon>
        <taxon>Eumalacostraca</taxon>
        <taxon>Eucarida</taxon>
        <taxon>Decapoda</taxon>
        <taxon>Pleocyemata</taxon>
        <taxon>Brachyura</taxon>
        <taxon>Eubrachyura</taxon>
        <taxon>Majoidea</taxon>
        <taxon>Majidae</taxon>
        <taxon>Chionoecetes</taxon>
    </lineage>
</organism>
<protein>
    <submittedName>
        <fullName evidence="1">Uncharacterized protein</fullName>
    </submittedName>
</protein>
<name>A0A8J8WFC8_CHIOP</name>
<evidence type="ECO:0000313" key="2">
    <source>
        <dbReference type="Proteomes" id="UP000770661"/>
    </source>
</evidence>
<dbReference type="AlphaFoldDB" id="A0A8J8WFC8"/>